<evidence type="ECO:0000313" key="10">
    <source>
        <dbReference type="Proteomes" id="UP000001645"/>
    </source>
</evidence>
<keyword evidence="6" id="KW-0067">ATP-binding</keyword>
<evidence type="ECO:0000313" key="9">
    <source>
        <dbReference type="Ensembl" id="ENSMGAP00000016195.3"/>
    </source>
</evidence>
<reference evidence="9 10" key="1">
    <citation type="journal article" date="2010" name="PLoS Biol.">
        <title>Multi-platform next-generation sequencing of the domestic turkey (Meleagris gallopavo): genome assembly and analysis.</title>
        <authorList>
            <person name="Dalloul R.A."/>
            <person name="Long J.A."/>
            <person name="Zimin A.V."/>
            <person name="Aslam L."/>
            <person name="Beal K."/>
            <person name="Blomberg L.A."/>
            <person name="Bouffard P."/>
            <person name="Burt D.W."/>
            <person name="Crasta O."/>
            <person name="Crooijmans R.P."/>
            <person name="Cooper K."/>
            <person name="Coulombe R.A."/>
            <person name="De S."/>
            <person name="Delany M.E."/>
            <person name="Dodgson J.B."/>
            <person name="Dong J.J."/>
            <person name="Evans C."/>
            <person name="Frederickson K.M."/>
            <person name="Flicek P."/>
            <person name="Florea L."/>
            <person name="Folkerts O."/>
            <person name="Groenen M.A."/>
            <person name="Harkins T.T."/>
            <person name="Herrero J."/>
            <person name="Hoffmann S."/>
            <person name="Megens H.J."/>
            <person name="Jiang A."/>
            <person name="de Jong P."/>
            <person name="Kaiser P."/>
            <person name="Kim H."/>
            <person name="Kim K.W."/>
            <person name="Kim S."/>
            <person name="Langenberger D."/>
            <person name="Lee M.K."/>
            <person name="Lee T."/>
            <person name="Mane S."/>
            <person name="Marcais G."/>
            <person name="Marz M."/>
            <person name="McElroy A.P."/>
            <person name="Modise T."/>
            <person name="Nefedov M."/>
            <person name="Notredame C."/>
            <person name="Paton I.R."/>
            <person name="Payne W.S."/>
            <person name="Pertea G."/>
            <person name="Prickett D."/>
            <person name="Puiu D."/>
            <person name="Qioa D."/>
            <person name="Raineri E."/>
            <person name="Ruffier M."/>
            <person name="Salzberg S.L."/>
            <person name="Schatz M.C."/>
            <person name="Scheuring C."/>
            <person name="Schmidt C.J."/>
            <person name="Schroeder S."/>
            <person name="Searle S.M."/>
            <person name="Smith E.J."/>
            <person name="Smith J."/>
            <person name="Sonstegard T.S."/>
            <person name="Stadler P.F."/>
            <person name="Tafer H."/>
            <person name="Tu Z.J."/>
            <person name="Van Tassell C.P."/>
            <person name="Vilella A.J."/>
            <person name="Williams K.P."/>
            <person name="Yorke J.A."/>
            <person name="Zhang L."/>
            <person name="Zhang H.B."/>
            <person name="Zhang X."/>
            <person name="Zhang Y."/>
            <person name="Reed K.M."/>
        </authorList>
    </citation>
    <scope>NUCLEOTIDE SEQUENCE [LARGE SCALE GENOMIC DNA]</scope>
</reference>
<keyword evidence="3" id="KW-0808">Transferase</keyword>
<evidence type="ECO:0000256" key="2">
    <source>
        <dbReference type="ARBA" id="ARBA00022527"/>
    </source>
</evidence>
<organism evidence="9 10">
    <name type="scientific">Meleagris gallopavo</name>
    <name type="common">Wild turkey</name>
    <dbReference type="NCBI Taxonomy" id="9103"/>
    <lineage>
        <taxon>Eukaryota</taxon>
        <taxon>Metazoa</taxon>
        <taxon>Chordata</taxon>
        <taxon>Craniata</taxon>
        <taxon>Vertebrata</taxon>
        <taxon>Euteleostomi</taxon>
        <taxon>Archelosauria</taxon>
        <taxon>Archosauria</taxon>
        <taxon>Dinosauria</taxon>
        <taxon>Saurischia</taxon>
        <taxon>Theropoda</taxon>
        <taxon>Coelurosauria</taxon>
        <taxon>Aves</taxon>
        <taxon>Neognathae</taxon>
        <taxon>Galloanserae</taxon>
        <taxon>Galliformes</taxon>
        <taxon>Phasianidae</taxon>
        <taxon>Meleagridinae</taxon>
        <taxon>Meleagris</taxon>
    </lineage>
</organism>
<feature type="domain" description="CRIB" evidence="8">
    <location>
        <begin position="75"/>
        <end position="88"/>
    </location>
</feature>
<gene>
    <name evidence="9" type="primary">LOC104909413</name>
</gene>
<dbReference type="GO" id="GO:0004674">
    <property type="term" value="F:protein serine/threonine kinase activity"/>
    <property type="evidence" value="ECO:0007669"/>
    <property type="project" value="UniProtKB-KW"/>
</dbReference>
<dbReference type="GeneTree" id="ENSGT00950000182988"/>
<sequence>MSNNGVETEDKPPAPPMRNTSTMIGSGSKDTGTLNHGSKPLPPHPEEKKKRDRFYRSILQGDKTNKKKEKERPEISLPSDFEHTIHVGFDAVTGEFTGMPEQWARLLQTSNITKLEQKKNPQAVLDVLEFYNSKKTSSSQKYMSFTDKSAESENQNGLSWKGPLKAIWCKSAAVNRNNHGSIRCSEPIQPDLECPQGWGTTTSLDNLCQCLTTVIVKILFFMSLYPA</sequence>
<protein>
    <recommendedName>
        <fullName evidence="1">non-specific serine/threonine protein kinase</fullName>
        <ecNumber evidence="1">2.7.11.1</ecNumber>
    </recommendedName>
</protein>
<feature type="compositionally biased region" description="Polar residues" evidence="7">
    <location>
        <begin position="18"/>
        <end position="36"/>
    </location>
</feature>
<dbReference type="PROSITE" id="PS50108">
    <property type="entry name" value="CRIB"/>
    <property type="match status" value="1"/>
</dbReference>
<evidence type="ECO:0000256" key="6">
    <source>
        <dbReference type="ARBA" id="ARBA00022840"/>
    </source>
</evidence>
<keyword evidence="4" id="KW-0547">Nucleotide-binding</keyword>
<dbReference type="InterPro" id="IPR000095">
    <property type="entry name" value="CRIB_dom"/>
</dbReference>
<dbReference type="Bgee" id="ENSMGAG00000015260">
    <property type="expression patterns" value="Expressed in ileum and 13 other cell types or tissues"/>
</dbReference>
<reference evidence="9" key="2">
    <citation type="submission" date="2025-08" db="UniProtKB">
        <authorList>
            <consortium name="Ensembl"/>
        </authorList>
    </citation>
    <scope>IDENTIFICATION</scope>
</reference>
<keyword evidence="10" id="KW-1185">Reference proteome</keyword>
<dbReference type="EC" id="2.7.11.1" evidence="1"/>
<keyword evidence="2" id="KW-0723">Serine/threonine-protein kinase</keyword>
<evidence type="ECO:0000256" key="4">
    <source>
        <dbReference type="ARBA" id="ARBA00022741"/>
    </source>
</evidence>
<evidence type="ECO:0000256" key="7">
    <source>
        <dbReference type="SAM" id="MobiDB-lite"/>
    </source>
</evidence>
<evidence type="ECO:0000256" key="5">
    <source>
        <dbReference type="ARBA" id="ARBA00022777"/>
    </source>
</evidence>
<reference evidence="9" key="3">
    <citation type="submission" date="2025-09" db="UniProtKB">
        <authorList>
            <consortium name="Ensembl"/>
        </authorList>
    </citation>
    <scope>IDENTIFICATION</scope>
</reference>
<keyword evidence="5" id="KW-0418">Kinase</keyword>
<name>G1NQT1_MELGA</name>
<dbReference type="HOGENOM" id="CLU_000288_26_6_1"/>
<feature type="region of interest" description="Disordered" evidence="7">
    <location>
        <begin position="1"/>
        <end position="76"/>
    </location>
</feature>
<evidence type="ECO:0000256" key="1">
    <source>
        <dbReference type="ARBA" id="ARBA00012513"/>
    </source>
</evidence>
<evidence type="ECO:0000256" key="3">
    <source>
        <dbReference type="ARBA" id="ARBA00022679"/>
    </source>
</evidence>
<dbReference type="Gene3D" id="3.90.810.10">
    <property type="entry name" value="CRIB domain"/>
    <property type="match status" value="1"/>
</dbReference>
<proteinExistence type="predicted"/>
<dbReference type="AlphaFoldDB" id="G1NQT1"/>
<accession>G1NQT1</accession>
<dbReference type="Ensembl" id="ENSMGAT00000017167.3">
    <property type="protein sequence ID" value="ENSMGAP00000016195.3"/>
    <property type="gene ID" value="ENSMGAG00000015260.3"/>
</dbReference>
<dbReference type="Proteomes" id="UP000001645">
    <property type="component" value="Chromosome 1"/>
</dbReference>
<dbReference type="InterPro" id="IPR036936">
    <property type="entry name" value="CRIB_dom_sf"/>
</dbReference>
<dbReference type="InterPro" id="IPR033923">
    <property type="entry name" value="PAK_BD"/>
</dbReference>
<dbReference type="CDD" id="cd01093">
    <property type="entry name" value="CRIB_PAK_like"/>
    <property type="match status" value="1"/>
</dbReference>
<dbReference type="FunFam" id="3.90.810.10:FF:000001">
    <property type="entry name" value="Non-specific serine/threonine protein kinase"/>
    <property type="match status" value="1"/>
</dbReference>
<dbReference type="InParanoid" id="G1NQT1"/>
<dbReference type="GO" id="GO:0005524">
    <property type="term" value="F:ATP binding"/>
    <property type="evidence" value="ECO:0007669"/>
    <property type="project" value="UniProtKB-KW"/>
</dbReference>
<dbReference type="SMART" id="SM00285">
    <property type="entry name" value="PBD"/>
    <property type="match status" value="1"/>
</dbReference>
<evidence type="ECO:0000259" key="8">
    <source>
        <dbReference type="PROSITE" id="PS50108"/>
    </source>
</evidence>
<dbReference type="Pfam" id="PF00786">
    <property type="entry name" value="PBD"/>
    <property type="match status" value="1"/>
</dbReference>